<dbReference type="EMBL" id="JAWZSR010000001">
    <property type="protein sequence ID" value="MDX8044809.1"/>
    <property type="molecule type" value="Genomic_DNA"/>
</dbReference>
<name>A0ACC6M1J6_9BACI</name>
<keyword evidence="2" id="KW-1185">Reference proteome</keyword>
<protein>
    <submittedName>
        <fullName evidence="1">Helix-turn-helix transcriptional regulator</fullName>
    </submittedName>
</protein>
<dbReference type="Proteomes" id="UP001277972">
    <property type="component" value="Unassembled WGS sequence"/>
</dbReference>
<evidence type="ECO:0000313" key="2">
    <source>
        <dbReference type="Proteomes" id="UP001277972"/>
    </source>
</evidence>
<comment type="caution">
    <text evidence="1">The sequence shown here is derived from an EMBL/GenBank/DDBJ whole genome shotgun (WGS) entry which is preliminary data.</text>
</comment>
<evidence type="ECO:0000313" key="1">
    <source>
        <dbReference type="EMBL" id="MDX8044809.1"/>
    </source>
</evidence>
<accession>A0ACC6M1J6</accession>
<reference evidence="1" key="1">
    <citation type="submission" date="2023-11" db="EMBL/GenBank/DDBJ databases">
        <title>Gracilibacillus pellucida a moderately halophilic bacterium isolated from saline soil in Xinjiang province.</title>
        <authorList>
            <person name="Zhang Z."/>
            <person name="Tan F."/>
            <person name="Wang Y."/>
            <person name="Xia M."/>
        </authorList>
    </citation>
    <scope>NUCLEOTIDE SEQUENCE</scope>
    <source>
        <strain evidence="1">S3-1-1</strain>
    </source>
</reference>
<organism evidence="1 2">
    <name type="scientific">Gracilibacillus pellucidus</name>
    <dbReference type="NCBI Taxonomy" id="3095368"/>
    <lineage>
        <taxon>Bacteria</taxon>
        <taxon>Bacillati</taxon>
        <taxon>Bacillota</taxon>
        <taxon>Bacilli</taxon>
        <taxon>Bacillales</taxon>
        <taxon>Bacillaceae</taxon>
        <taxon>Gracilibacillus</taxon>
    </lineage>
</organism>
<gene>
    <name evidence="1" type="ORF">SH601_02320</name>
</gene>
<sequence>MIDFTMRQKEIMNILAKHEPITAEQIADMLGVSKGTLRSDLAVLVMTGQIEAKPKVGYFLANKVGQGYPLHMWQDKLVKDIQGVAVTVQSNTTVNDAVITMFLEDVGSLIVVDGDHYLEGVISRKDLLKVTLGNPQASSMPVHLVMTRKPKIYVIEGDKSVYEAAKKLIYYEVDSLPVVKKETDIQKVKVVGRITKTNIVKALIDLQSEVR</sequence>
<proteinExistence type="predicted"/>